<dbReference type="CDD" id="cd06418">
    <property type="entry name" value="GH25_BacA-like"/>
    <property type="match status" value="1"/>
</dbReference>
<protein>
    <submittedName>
        <fullName evidence="3">Peptidoglycan hydrolase-like protein with peptidoglycan-binding domain</fullName>
    </submittedName>
</protein>
<proteinExistence type="predicted"/>
<dbReference type="Gene3D" id="3.20.20.80">
    <property type="entry name" value="Glycosidases"/>
    <property type="match status" value="1"/>
</dbReference>
<dbReference type="Proteomes" id="UP001226691">
    <property type="component" value="Unassembled WGS sequence"/>
</dbReference>
<organism evidence="3 4">
    <name type="scientific">Microbacterium trichothecenolyticum</name>
    <name type="common">Aureobacterium trichothecenolyticum</name>
    <dbReference type="NCBI Taxonomy" id="69370"/>
    <lineage>
        <taxon>Bacteria</taxon>
        <taxon>Bacillati</taxon>
        <taxon>Actinomycetota</taxon>
        <taxon>Actinomycetes</taxon>
        <taxon>Micrococcales</taxon>
        <taxon>Microbacteriaceae</taxon>
        <taxon>Microbacterium</taxon>
    </lineage>
</organism>
<dbReference type="InterPro" id="IPR036365">
    <property type="entry name" value="PGBD-like_sf"/>
</dbReference>
<evidence type="ECO:0000259" key="2">
    <source>
        <dbReference type="Pfam" id="PF08924"/>
    </source>
</evidence>
<evidence type="ECO:0000313" key="3">
    <source>
        <dbReference type="EMBL" id="MDQ1124946.1"/>
    </source>
</evidence>
<feature type="domain" description="Rv2525c-like glycoside hydrolase-like" evidence="2">
    <location>
        <begin position="314"/>
        <end position="498"/>
    </location>
</feature>
<name>A0ABU0TZ73_MICTR</name>
<evidence type="ECO:0000313" key="4">
    <source>
        <dbReference type="Proteomes" id="UP001226691"/>
    </source>
</evidence>
<dbReference type="Pfam" id="PF01471">
    <property type="entry name" value="PG_binding_1"/>
    <property type="match status" value="1"/>
</dbReference>
<dbReference type="SUPFAM" id="SSF51445">
    <property type="entry name" value="(Trans)glycosidases"/>
    <property type="match status" value="1"/>
</dbReference>
<dbReference type="EMBL" id="JAUTBF010000001">
    <property type="protein sequence ID" value="MDQ1124946.1"/>
    <property type="molecule type" value="Genomic_DNA"/>
</dbReference>
<dbReference type="InterPro" id="IPR015020">
    <property type="entry name" value="Rv2525c-like_Glyco_Hydro-like"/>
</dbReference>
<accession>A0ABU0TZ73</accession>
<sequence length="751" mass="82647">MTDPWVENTQKWFNKTYGRSLGTALLDEDGVPGWATIFALTRALAKELNQITLSDNFTDNLYAAVSKYGPLTTSNPAPSASGSNIVRIAQGALYCKGYNADNGALSGLWNSTTQSAIRSLRTDMGLSSGTGELEAKVFKALLNMSATKLLAGGDSVIRSAQMAMNRRYLSRRDFYAVPTDGIFLRDTHQALLYSIQYEVGLGDGIANGYFGPTTKQRLSEQGNLKIGSTDSTKYFCRWFNLALRVNGYATSFVGSFTTTTSNFVKSFQSFAKLPVTGTANIQTWASLLVSTGDPDRVGTGADCVTTLTAAKLATLRNAGYTHFGRYLTNSPDQSLDKCIKSGELQRIYASGGRVFPLFQTGGGSLSHFTPRRGLECGEEAANAAWAYGLPNDTTIYFSVDFDALPYQVEDSVIPYFRALPERMSRTGRRYKVGVYGPRDVCRTIMEAGLASSAFVSDMSTGYAGNIGKPLPKNWAYDQVQTLTLGSGSSAIEFDKNIVSGFEPGINSISTTILTRPDPLIPQDKLKGMQEDWFTECIEHEDTLAQKVLMPENQTIIAVRVQTRDTFITKLATELNCPKALIMTPLIWEGMVIRVDDDAADLLVIAHYEAIERGATPPSWSNDDSSTGCCQVFARTAIRANNWLIEKKLITGTKYDAANWRDRWAVWKMLKGDEEQCIRFAAYTMIMEALTSPVAPASDQLRTMTPSQIMAMCTGYNNSWTDDGGLTDSSMIYGRNRLQLYLALQRWHQSFS</sequence>
<feature type="domain" description="Peptidoglycan binding-like" evidence="1">
    <location>
        <begin position="242"/>
        <end position="287"/>
    </location>
</feature>
<evidence type="ECO:0000259" key="1">
    <source>
        <dbReference type="Pfam" id="PF01471"/>
    </source>
</evidence>
<dbReference type="InterPro" id="IPR002477">
    <property type="entry name" value="Peptidoglycan-bd-like"/>
</dbReference>
<keyword evidence="4" id="KW-1185">Reference proteome</keyword>
<dbReference type="InterPro" id="IPR017853">
    <property type="entry name" value="GH"/>
</dbReference>
<gene>
    <name evidence="3" type="ORF">QE412_003519</name>
</gene>
<reference evidence="3 4" key="1">
    <citation type="submission" date="2023-07" db="EMBL/GenBank/DDBJ databases">
        <title>Functional and genomic diversity of the sorghum phyllosphere microbiome.</title>
        <authorList>
            <person name="Shade A."/>
        </authorList>
    </citation>
    <scope>NUCLEOTIDE SEQUENCE [LARGE SCALE GENOMIC DNA]</scope>
    <source>
        <strain evidence="3 4">SORGH_AS_1207</strain>
    </source>
</reference>
<dbReference type="SUPFAM" id="SSF47090">
    <property type="entry name" value="PGBD-like"/>
    <property type="match status" value="2"/>
</dbReference>
<dbReference type="Pfam" id="PF08924">
    <property type="entry name" value="Rv2525c_GlyHyd-like"/>
    <property type="match status" value="1"/>
</dbReference>
<comment type="caution">
    <text evidence="3">The sequence shown here is derived from an EMBL/GenBank/DDBJ whole genome shotgun (WGS) entry which is preliminary data.</text>
</comment>
<dbReference type="RefSeq" id="WP_307486880.1">
    <property type="nucleotide sequence ID" value="NZ_JAUTBF010000001.1"/>
</dbReference>